<evidence type="ECO:0000256" key="1">
    <source>
        <dbReference type="SAM" id="MobiDB-lite"/>
    </source>
</evidence>
<reference evidence="2" key="1">
    <citation type="submission" date="2021-06" db="EMBL/GenBank/DDBJ databases">
        <authorList>
            <person name="Hodson N. C."/>
            <person name="Mongue J. A."/>
            <person name="Jaron S. K."/>
        </authorList>
    </citation>
    <scope>NUCLEOTIDE SEQUENCE</scope>
</reference>
<evidence type="ECO:0000313" key="2">
    <source>
        <dbReference type="EMBL" id="CAG7731181.1"/>
    </source>
</evidence>
<protein>
    <submittedName>
        <fullName evidence="2">Uncharacterized protein</fullName>
    </submittedName>
</protein>
<feature type="region of interest" description="Disordered" evidence="1">
    <location>
        <begin position="468"/>
        <end position="490"/>
    </location>
</feature>
<organism evidence="2 3">
    <name type="scientific">Allacma fusca</name>
    <dbReference type="NCBI Taxonomy" id="39272"/>
    <lineage>
        <taxon>Eukaryota</taxon>
        <taxon>Metazoa</taxon>
        <taxon>Ecdysozoa</taxon>
        <taxon>Arthropoda</taxon>
        <taxon>Hexapoda</taxon>
        <taxon>Collembola</taxon>
        <taxon>Symphypleona</taxon>
        <taxon>Sminthuridae</taxon>
        <taxon>Allacma</taxon>
    </lineage>
</organism>
<feature type="compositionally biased region" description="Low complexity" evidence="1">
    <location>
        <begin position="469"/>
        <end position="483"/>
    </location>
</feature>
<evidence type="ECO:0000313" key="3">
    <source>
        <dbReference type="Proteomes" id="UP000708208"/>
    </source>
</evidence>
<gene>
    <name evidence="2" type="ORF">AFUS01_LOCUS19788</name>
</gene>
<dbReference type="Proteomes" id="UP000708208">
    <property type="component" value="Unassembled WGS sequence"/>
</dbReference>
<comment type="caution">
    <text evidence="2">The sequence shown here is derived from an EMBL/GenBank/DDBJ whole genome shotgun (WGS) entry which is preliminary data.</text>
</comment>
<sequence>MPGIHLPLVITPGTGQRRCMSPQGPQQFQQMNQNTIPNTLSPGSSFNQAGTVKQRFSIPYQQQQANNMSPVTHCNAPAGAGLGINPVNNFPLQILPMSLSRNQINNATNFNQTSMDNQSCGLSKQGPVNSNNSMMRSNMVTFSNQQLNNNAMRCNGFPGFSNQQSNYNNNAMRCNGFRSFSNQPSNNNTNPMHCNGSPGFSNQQSNNNTNPMRCIRPPGFNFNQQVNNSSDMRCNTEPPGFNQQVNNTNGSPYSTGFPGFTNQSSNSMNNPTSFFKPQGMFSNNVNQRTNGFPSQTQSMMLPKNTVSKQNSCAQAGMYLQNFPIAYQAQPNNMWSAQFPGGNMNCIVNDPNARRGSAKKTTGRRGQKAKIVPKKCRIDCNKIYTGFNEFLHEEANALKEKLNLNQNNSKQAYQFLYQDVYQGFNEQFPEMCDTQSSNPCNNGTESFCPEHILIPNPILVGRPLANVKWPKSSPSRTPSKTPSSQKQLRFS</sequence>
<name>A0A8J2PBP6_9HEXA</name>
<dbReference type="EMBL" id="CAJVCH010207531">
    <property type="protein sequence ID" value="CAG7731181.1"/>
    <property type="molecule type" value="Genomic_DNA"/>
</dbReference>
<keyword evidence="3" id="KW-1185">Reference proteome</keyword>
<accession>A0A8J2PBP6</accession>
<dbReference type="AlphaFoldDB" id="A0A8J2PBP6"/>
<proteinExistence type="predicted"/>